<dbReference type="FunFam" id="3.30.450.20:FF:000099">
    <property type="entry name" value="Sensory box sensor histidine kinase"/>
    <property type="match status" value="3"/>
</dbReference>
<dbReference type="KEGG" id="ppru:FDP22_00535"/>
<keyword evidence="4" id="KW-0808">Transferase</keyword>
<dbReference type="InterPro" id="IPR052162">
    <property type="entry name" value="Sensor_kinase/Photoreceptor"/>
</dbReference>
<sequence>MGDTFAEGEGRLDLTIDAIPALAWSMTPDGLLEFCNQPMLEFVGKTVEEITGPGFRSIFHPDDVPGVLAAWREIAGTRRGREIDVRIRRADGAYRWFMLRQDPLLDPHGTVVKCHGVGSDIELRKRAERALKEAEAASRASAQKLNLIINSLPVQVWSARADGTADFVNQGWVDYAGCPADKILDRGFLDFCHPDDAKGLMEAWTRDIGHSDRISYKGRICGQDGQPRWFYFAGRKRIDAHGVARWYGVNVDIDDVQRAEDALRESEHRLRQVIDAIPAMAWSAAADGMLEFWNRTLSDFVGLPFDQIVGTGFYRIFHPDDVELLRDAWEYTLATKQPREVDGRIRRADGEYRWFTFRQNPLLDEQGNVVRWYGIIIDIEDRKRAEDALRASQAALQTREHELHQIISSVPGLVWSSDEDGRTEYWSPQYLDYAGVRHEDVLGLGYLDHIHPEDRQLAIDFSAATVTSRRAGEIEIRLCRADGQFRWFLIRASPFYDDAGNITRWFGVNIDIEERKRAEEDLRQSRCDLEHVSRLTTMGELAVSIAHEVNQPLMAIVTNASTCLRWLDPAQQDLALAREAVGRIVRDGHRAGDIVASVRALAQKSPLKMRRMVLETAIREVLGLLRAEFQHRGIVLVTEFAPAPTEVIGDGTQLQQVILNLIMNSVEAMSGADSPLRRLTIRTLASEDFAQFSVLDTGGGLNPDNVDRLFEAFFTTKPEGIGMGLSICRSIVEAHRGRIWASDNTPTGSVFSVALPLAGTTNARPD</sequence>
<dbReference type="PRINTS" id="PR00344">
    <property type="entry name" value="BCTRLSENSOR"/>
</dbReference>
<dbReference type="PANTHER" id="PTHR43304">
    <property type="entry name" value="PHYTOCHROME-LIKE PROTEIN CPH1"/>
    <property type="match status" value="1"/>
</dbReference>
<dbReference type="NCBIfam" id="TIGR00229">
    <property type="entry name" value="sensory_box"/>
    <property type="match status" value="4"/>
</dbReference>
<dbReference type="SMART" id="SM00091">
    <property type="entry name" value="PAS"/>
    <property type="match status" value="4"/>
</dbReference>
<name>A0A5B8G0H2_9RHOB</name>
<dbReference type="GO" id="GO:0000155">
    <property type="term" value="F:phosphorelay sensor kinase activity"/>
    <property type="evidence" value="ECO:0007669"/>
    <property type="project" value="InterPro"/>
</dbReference>
<dbReference type="Proteomes" id="UP000305888">
    <property type="component" value="Chromosome"/>
</dbReference>
<dbReference type="InterPro" id="IPR005467">
    <property type="entry name" value="His_kinase_dom"/>
</dbReference>
<dbReference type="SMART" id="SM00387">
    <property type="entry name" value="HATPase_c"/>
    <property type="match status" value="1"/>
</dbReference>
<dbReference type="Gene3D" id="3.30.450.20">
    <property type="entry name" value="PAS domain"/>
    <property type="match status" value="4"/>
</dbReference>
<dbReference type="PROSITE" id="PS50112">
    <property type="entry name" value="PAS"/>
    <property type="match status" value="4"/>
</dbReference>
<evidence type="ECO:0000259" key="6">
    <source>
        <dbReference type="PROSITE" id="PS50109"/>
    </source>
</evidence>
<reference evidence="9 10" key="1">
    <citation type="submission" date="2019-06" db="EMBL/GenBank/DDBJ databases">
        <title>Genome sequence of Rhodobacteraceae bacterium D4M1.</title>
        <authorList>
            <person name="Cao J."/>
        </authorList>
    </citation>
    <scope>NUCLEOTIDE SEQUENCE [LARGE SCALE GENOMIC DNA]</scope>
    <source>
        <strain evidence="9 10">D4M1</strain>
    </source>
</reference>
<dbReference type="SUPFAM" id="SSF47384">
    <property type="entry name" value="Homodimeric domain of signal transducing histidine kinase"/>
    <property type="match status" value="1"/>
</dbReference>
<keyword evidence="10" id="KW-1185">Reference proteome</keyword>
<dbReference type="InterPro" id="IPR036097">
    <property type="entry name" value="HisK_dim/P_sf"/>
</dbReference>
<dbReference type="PROSITE" id="PS50113">
    <property type="entry name" value="PAC"/>
    <property type="match status" value="4"/>
</dbReference>
<dbReference type="AlphaFoldDB" id="A0A5B8G0H2"/>
<evidence type="ECO:0000256" key="2">
    <source>
        <dbReference type="ARBA" id="ARBA00012438"/>
    </source>
</evidence>
<dbReference type="InterPro" id="IPR000700">
    <property type="entry name" value="PAS-assoc_C"/>
</dbReference>
<evidence type="ECO:0000313" key="10">
    <source>
        <dbReference type="Proteomes" id="UP000305888"/>
    </source>
</evidence>
<feature type="domain" description="PAS" evidence="7">
    <location>
        <begin position="266"/>
        <end position="336"/>
    </location>
</feature>
<dbReference type="InterPro" id="IPR001610">
    <property type="entry name" value="PAC"/>
</dbReference>
<dbReference type="InterPro" id="IPR004358">
    <property type="entry name" value="Sig_transdc_His_kin-like_C"/>
</dbReference>
<evidence type="ECO:0000259" key="7">
    <source>
        <dbReference type="PROSITE" id="PS50112"/>
    </source>
</evidence>
<dbReference type="PROSITE" id="PS50109">
    <property type="entry name" value="HIS_KIN"/>
    <property type="match status" value="1"/>
</dbReference>
<dbReference type="OrthoDB" id="9795133at2"/>
<accession>A0A5B8G0H2</accession>
<proteinExistence type="predicted"/>
<dbReference type="InterPro" id="IPR013655">
    <property type="entry name" value="PAS_fold_3"/>
</dbReference>
<organism evidence="9 10">
    <name type="scientific">Paroceanicella profunda</name>
    <dbReference type="NCBI Taxonomy" id="2579971"/>
    <lineage>
        <taxon>Bacteria</taxon>
        <taxon>Pseudomonadati</taxon>
        <taxon>Pseudomonadota</taxon>
        <taxon>Alphaproteobacteria</taxon>
        <taxon>Rhodobacterales</taxon>
        <taxon>Paracoccaceae</taxon>
        <taxon>Paroceanicella</taxon>
    </lineage>
</organism>
<gene>
    <name evidence="9" type="ORF">FDP22_00535</name>
</gene>
<evidence type="ECO:0000256" key="5">
    <source>
        <dbReference type="ARBA" id="ARBA00022777"/>
    </source>
</evidence>
<evidence type="ECO:0000256" key="1">
    <source>
        <dbReference type="ARBA" id="ARBA00000085"/>
    </source>
</evidence>
<dbReference type="SMART" id="SM00388">
    <property type="entry name" value="HisKA"/>
    <property type="match status" value="1"/>
</dbReference>
<dbReference type="InterPro" id="IPR000014">
    <property type="entry name" value="PAS"/>
</dbReference>
<feature type="domain" description="PAS" evidence="7">
    <location>
        <begin position="399"/>
        <end position="456"/>
    </location>
</feature>
<evidence type="ECO:0000313" key="9">
    <source>
        <dbReference type="EMBL" id="QDL93524.1"/>
    </source>
</evidence>
<dbReference type="Pfam" id="PF08447">
    <property type="entry name" value="PAS_3"/>
    <property type="match status" value="4"/>
</dbReference>
<dbReference type="EMBL" id="CP040818">
    <property type="protein sequence ID" value="QDL93524.1"/>
    <property type="molecule type" value="Genomic_DNA"/>
</dbReference>
<feature type="domain" description="Histidine kinase" evidence="6">
    <location>
        <begin position="544"/>
        <end position="759"/>
    </location>
</feature>
<dbReference type="Pfam" id="PF02518">
    <property type="entry name" value="HATPase_c"/>
    <property type="match status" value="1"/>
</dbReference>
<dbReference type="InterPro" id="IPR036890">
    <property type="entry name" value="HATPase_C_sf"/>
</dbReference>
<dbReference type="CDD" id="cd00130">
    <property type="entry name" value="PAS"/>
    <property type="match status" value="4"/>
</dbReference>
<dbReference type="Gene3D" id="1.10.287.130">
    <property type="match status" value="1"/>
</dbReference>
<dbReference type="CDD" id="cd00082">
    <property type="entry name" value="HisKA"/>
    <property type="match status" value="1"/>
</dbReference>
<dbReference type="InterPro" id="IPR003594">
    <property type="entry name" value="HATPase_dom"/>
</dbReference>
<dbReference type="SMART" id="SM00086">
    <property type="entry name" value="PAC"/>
    <property type="match status" value="4"/>
</dbReference>
<protein>
    <recommendedName>
        <fullName evidence="2">histidine kinase</fullName>
        <ecNumber evidence="2">2.7.13.3</ecNumber>
    </recommendedName>
</protein>
<dbReference type="InterPro" id="IPR035965">
    <property type="entry name" value="PAS-like_dom_sf"/>
</dbReference>
<dbReference type="SUPFAM" id="SSF55785">
    <property type="entry name" value="PYP-like sensor domain (PAS domain)"/>
    <property type="match status" value="4"/>
</dbReference>
<feature type="domain" description="PAC" evidence="8">
    <location>
        <begin position="214"/>
        <end position="265"/>
    </location>
</feature>
<dbReference type="EC" id="2.7.13.3" evidence="2"/>
<evidence type="ECO:0000259" key="8">
    <source>
        <dbReference type="PROSITE" id="PS50113"/>
    </source>
</evidence>
<feature type="domain" description="PAC" evidence="8">
    <location>
        <begin position="472"/>
        <end position="524"/>
    </location>
</feature>
<feature type="domain" description="PAC" evidence="8">
    <location>
        <begin position="339"/>
        <end position="391"/>
    </location>
</feature>
<comment type="catalytic activity">
    <reaction evidence="1">
        <text>ATP + protein L-histidine = ADP + protein N-phospho-L-histidine.</text>
        <dbReference type="EC" id="2.7.13.3"/>
    </reaction>
</comment>
<feature type="domain" description="PAC" evidence="8">
    <location>
        <begin position="81"/>
        <end position="133"/>
    </location>
</feature>
<dbReference type="SUPFAM" id="SSF55874">
    <property type="entry name" value="ATPase domain of HSP90 chaperone/DNA topoisomerase II/histidine kinase"/>
    <property type="match status" value="1"/>
</dbReference>
<dbReference type="PANTHER" id="PTHR43304:SF1">
    <property type="entry name" value="PAC DOMAIN-CONTAINING PROTEIN"/>
    <property type="match status" value="1"/>
</dbReference>
<keyword evidence="3" id="KW-0597">Phosphoprotein</keyword>
<keyword evidence="5" id="KW-0418">Kinase</keyword>
<feature type="domain" description="PAS" evidence="7">
    <location>
        <begin position="8"/>
        <end position="63"/>
    </location>
</feature>
<evidence type="ECO:0000256" key="3">
    <source>
        <dbReference type="ARBA" id="ARBA00022553"/>
    </source>
</evidence>
<dbReference type="Gene3D" id="3.30.565.10">
    <property type="entry name" value="Histidine kinase-like ATPase, C-terminal domain"/>
    <property type="match status" value="1"/>
</dbReference>
<dbReference type="Pfam" id="PF00512">
    <property type="entry name" value="HisKA"/>
    <property type="match status" value="1"/>
</dbReference>
<dbReference type="InterPro" id="IPR003661">
    <property type="entry name" value="HisK_dim/P_dom"/>
</dbReference>
<feature type="domain" description="PAS" evidence="7">
    <location>
        <begin position="141"/>
        <end position="211"/>
    </location>
</feature>
<evidence type="ECO:0000256" key="4">
    <source>
        <dbReference type="ARBA" id="ARBA00022679"/>
    </source>
</evidence>